<keyword evidence="1" id="KW-0472">Membrane</keyword>
<feature type="transmembrane region" description="Helical" evidence="1">
    <location>
        <begin position="104"/>
        <end position="132"/>
    </location>
</feature>
<dbReference type="RefSeq" id="WP_369084794.1">
    <property type="nucleotide sequence ID" value="NZ_JBFSHR010000053.1"/>
</dbReference>
<sequence length="196" mass="20725">MASPIGGALPTPAVVVLVVIGLGHVLWQRMRGEPLQIKRLLVLPLVFIALGVIDLTAPTAPHLRPADVAVLVAGAVVSVVLGAFRGATVELFPREGNLWQRYRVVTVLLWGVLIALKLLLTLVAHLVGAAAAGNSEGLMLTLGLSLLGEAVLVAPRALSTGVPFASEHSRAYRSLRSWARTHRLARPQSRSESVPG</sequence>
<organism evidence="2 3">
    <name type="scientific">Ferrimicrobium acidiphilum</name>
    <dbReference type="NCBI Taxonomy" id="121039"/>
    <lineage>
        <taxon>Bacteria</taxon>
        <taxon>Bacillati</taxon>
        <taxon>Actinomycetota</taxon>
        <taxon>Acidimicrobiia</taxon>
        <taxon>Acidimicrobiales</taxon>
        <taxon>Acidimicrobiaceae</taxon>
        <taxon>Ferrimicrobium</taxon>
    </lineage>
</organism>
<gene>
    <name evidence="2" type="ORF">AB6A68_11470</name>
</gene>
<keyword evidence="1" id="KW-1133">Transmembrane helix</keyword>
<feature type="transmembrane region" description="Helical" evidence="1">
    <location>
        <begin position="6"/>
        <end position="27"/>
    </location>
</feature>
<reference evidence="2 3" key="1">
    <citation type="submission" date="2024-07" db="EMBL/GenBank/DDBJ databases">
        <title>Draft Genome Sequence of Ferrimicrobium acidiphilum Strain YE2023, Isolated from a Pulp of Bioleach Reactor.</title>
        <authorList>
            <person name="Elkina Y.A."/>
            <person name="Bulaeva A.G."/>
            <person name="Beletsky A.V."/>
            <person name="Mardanov A.V."/>
        </authorList>
    </citation>
    <scope>NUCLEOTIDE SEQUENCE [LARGE SCALE GENOMIC DNA]</scope>
    <source>
        <strain evidence="2 3">YE2023</strain>
    </source>
</reference>
<evidence type="ECO:0000256" key="1">
    <source>
        <dbReference type="SAM" id="Phobius"/>
    </source>
</evidence>
<protein>
    <recommendedName>
        <fullName evidence="4">DUF1453 domain-containing protein</fullName>
    </recommendedName>
</protein>
<name>A0ABV3Y593_9ACTN</name>
<keyword evidence="1" id="KW-0812">Transmembrane</keyword>
<evidence type="ECO:0000313" key="3">
    <source>
        <dbReference type="Proteomes" id="UP001560267"/>
    </source>
</evidence>
<keyword evidence="3" id="KW-1185">Reference proteome</keyword>
<dbReference type="EMBL" id="JBFSHR010000053">
    <property type="protein sequence ID" value="MEX6430445.1"/>
    <property type="molecule type" value="Genomic_DNA"/>
</dbReference>
<feature type="transmembrane region" description="Helical" evidence="1">
    <location>
        <begin position="39"/>
        <end position="57"/>
    </location>
</feature>
<dbReference type="Proteomes" id="UP001560267">
    <property type="component" value="Unassembled WGS sequence"/>
</dbReference>
<feature type="transmembrane region" description="Helical" evidence="1">
    <location>
        <begin position="69"/>
        <end position="92"/>
    </location>
</feature>
<evidence type="ECO:0000313" key="2">
    <source>
        <dbReference type="EMBL" id="MEX6430445.1"/>
    </source>
</evidence>
<evidence type="ECO:0008006" key="4">
    <source>
        <dbReference type="Google" id="ProtNLM"/>
    </source>
</evidence>
<comment type="caution">
    <text evidence="2">The sequence shown here is derived from an EMBL/GenBank/DDBJ whole genome shotgun (WGS) entry which is preliminary data.</text>
</comment>
<proteinExistence type="predicted"/>
<accession>A0ABV3Y593</accession>